<dbReference type="EMBL" id="SRPY01000557">
    <property type="protein sequence ID" value="KAG5921559.1"/>
    <property type="molecule type" value="Genomic_DNA"/>
</dbReference>
<dbReference type="OrthoDB" id="3594971at2759"/>
<dbReference type="Gene3D" id="3.80.10.10">
    <property type="entry name" value="Ribonuclease Inhibitor"/>
    <property type="match status" value="1"/>
</dbReference>
<dbReference type="InterPro" id="IPR032675">
    <property type="entry name" value="LRR_dom_sf"/>
</dbReference>
<protein>
    <submittedName>
        <fullName evidence="1">Uncharacterized protein</fullName>
    </submittedName>
</protein>
<reference evidence="1" key="1">
    <citation type="journal article" date="2020" name="bioRxiv">
        <title>Whole genome comparisons of ergot fungi reveals the divergence and evolution of species within the genus Claviceps are the result of varying mechanisms driving genome evolution and host range expansion.</title>
        <authorList>
            <person name="Wyka S.A."/>
            <person name="Mondo S.J."/>
            <person name="Liu M."/>
            <person name="Dettman J."/>
            <person name="Nalam V."/>
            <person name="Broders K.D."/>
        </authorList>
    </citation>
    <scope>NUCLEOTIDE SEQUENCE</scope>
    <source>
        <strain evidence="1">CCC 489</strain>
    </source>
</reference>
<evidence type="ECO:0000313" key="2">
    <source>
        <dbReference type="Proteomes" id="UP000811619"/>
    </source>
</evidence>
<gene>
    <name evidence="1" type="ORF">E4U42_005798</name>
</gene>
<proteinExistence type="predicted"/>
<sequence length="407" mass="46244">MGLFNRLHYVQDNDQHTSGLWSVSDVLDLGQLRRHKTRLSIRNLPLASSQQDLCRSLLDPVLTEHLVSLQLAKPMPPLTTRVDTLKRLLVQCRSLETLEYEDLGRGTSFAFAPGAAERLPPVSKLVLKSYDWTHSADEVARHWNLSELRSLTLVSVPVSQFLRSVQPRHLRRLTCLRVHDGPVSGPDRQEDATRRLHQLVRNHISALQVLDLTCHTRLFPIDAITRHGASLREVRLADHIGFGHDDDDRCPTLSPDDVAVLGGSLPLVHTLELDMDAGLCSPRDFLHALSTFPRLQHLTLHVQTLLRAGDPDGDPDGDGDYEAALWTFSRLMRQRDGSDARVPWRRVTVNVGGWRRVMLRRVGSEWRRKNARGLFAERCFVLQRDGAGEYHVREETCHDARQYMPTL</sequence>
<dbReference type="Proteomes" id="UP000811619">
    <property type="component" value="Unassembled WGS sequence"/>
</dbReference>
<organism evidence="1 2">
    <name type="scientific">Claviceps africana</name>
    <dbReference type="NCBI Taxonomy" id="83212"/>
    <lineage>
        <taxon>Eukaryota</taxon>
        <taxon>Fungi</taxon>
        <taxon>Dikarya</taxon>
        <taxon>Ascomycota</taxon>
        <taxon>Pezizomycotina</taxon>
        <taxon>Sordariomycetes</taxon>
        <taxon>Hypocreomycetidae</taxon>
        <taxon>Hypocreales</taxon>
        <taxon>Clavicipitaceae</taxon>
        <taxon>Claviceps</taxon>
    </lineage>
</organism>
<name>A0A8K0NG50_9HYPO</name>
<dbReference type="AlphaFoldDB" id="A0A8K0NG50"/>
<evidence type="ECO:0000313" key="1">
    <source>
        <dbReference type="EMBL" id="KAG5921559.1"/>
    </source>
</evidence>
<accession>A0A8K0NG50</accession>
<keyword evidence="2" id="KW-1185">Reference proteome</keyword>
<comment type="caution">
    <text evidence="1">The sequence shown here is derived from an EMBL/GenBank/DDBJ whole genome shotgun (WGS) entry which is preliminary data.</text>
</comment>